<keyword evidence="5 8" id="KW-1133">Transmembrane helix</keyword>
<dbReference type="InterPro" id="IPR042217">
    <property type="entry name" value="T4SS_VirB10/TrbI"/>
</dbReference>
<organism evidence="9 10">
    <name type="scientific">Methylocystis iwaonis</name>
    <dbReference type="NCBI Taxonomy" id="2885079"/>
    <lineage>
        <taxon>Bacteria</taxon>
        <taxon>Pseudomonadati</taxon>
        <taxon>Pseudomonadota</taxon>
        <taxon>Alphaproteobacteria</taxon>
        <taxon>Hyphomicrobiales</taxon>
        <taxon>Methylocystaceae</taxon>
        <taxon>Methylocystis</taxon>
    </lineage>
</organism>
<evidence type="ECO:0000313" key="10">
    <source>
        <dbReference type="Proteomes" id="UP001317629"/>
    </source>
</evidence>
<evidence type="ECO:0000256" key="5">
    <source>
        <dbReference type="ARBA" id="ARBA00022989"/>
    </source>
</evidence>
<keyword evidence="9" id="KW-0614">Plasmid</keyword>
<keyword evidence="6 8" id="KW-0472">Membrane</keyword>
<feature type="transmembrane region" description="Helical" evidence="8">
    <location>
        <begin position="25"/>
        <end position="44"/>
    </location>
</feature>
<geneLocation type="plasmid" evidence="9 10">
    <name>pSS37A-Re-2</name>
</geneLocation>
<proteinExistence type="inferred from homology"/>
<keyword evidence="10" id="KW-1185">Reference proteome</keyword>
<evidence type="ECO:0000256" key="6">
    <source>
        <dbReference type="ARBA" id="ARBA00023136"/>
    </source>
</evidence>
<evidence type="ECO:0000256" key="3">
    <source>
        <dbReference type="ARBA" id="ARBA00022475"/>
    </source>
</evidence>
<name>A0ABN6VKP9_9HYPH</name>
<evidence type="ECO:0000256" key="7">
    <source>
        <dbReference type="SAM" id="MobiDB-lite"/>
    </source>
</evidence>
<accession>A0ABN6VKP9</accession>
<comment type="subcellular location">
    <subcellularLocation>
        <location evidence="1">Cell membrane</location>
        <topology evidence="1">Single-pass membrane protein</topology>
    </subcellularLocation>
</comment>
<dbReference type="NCBIfam" id="NF038091">
    <property type="entry name" value="T4SS_VirB10"/>
    <property type="match status" value="1"/>
</dbReference>
<gene>
    <name evidence="9" type="ORF">SS37A_38630</name>
</gene>
<evidence type="ECO:0000256" key="2">
    <source>
        <dbReference type="ARBA" id="ARBA00010265"/>
    </source>
</evidence>
<reference evidence="9 10" key="1">
    <citation type="journal article" date="2023" name="Int. J. Syst. Evol. Microbiol.">
        <title>Methylocystis iwaonis sp. nov., a type II methane-oxidizing bacterium from surface soil of a rice paddy field in Japan, and emended description of the genus Methylocystis (ex Whittenbury et al. 1970) Bowman et al. 1993.</title>
        <authorList>
            <person name="Kaise H."/>
            <person name="Sawadogo J.B."/>
            <person name="Alam M.S."/>
            <person name="Ueno C."/>
            <person name="Dianou D."/>
            <person name="Shinjo R."/>
            <person name="Asakawa S."/>
        </authorList>
    </citation>
    <scope>NUCLEOTIDE SEQUENCE [LARGE SCALE GENOMIC DNA]</scope>
    <source>
        <strain evidence="9 10">SS37A-Re</strain>
    </source>
</reference>
<feature type="region of interest" description="Disordered" evidence="7">
    <location>
        <begin position="426"/>
        <end position="454"/>
    </location>
</feature>
<evidence type="ECO:0000313" key="9">
    <source>
        <dbReference type="EMBL" id="BDV36333.1"/>
    </source>
</evidence>
<dbReference type="Pfam" id="PF03743">
    <property type="entry name" value="TrbI"/>
    <property type="match status" value="1"/>
</dbReference>
<dbReference type="InterPro" id="IPR005498">
    <property type="entry name" value="T4SS_VirB10/TraB/TrbI"/>
</dbReference>
<dbReference type="Proteomes" id="UP001317629">
    <property type="component" value="Plasmid pSS37A-Re-2"/>
</dbReference>
<keyword evidence="4 8" id="KW-0812">Transmembrane</keyword>
<dbReference type="InterPro" id="IPR047695">
    <property type="entry name" value="T4SS_VirB10/PtlG"/>
</dbReference>
<evidence type="ECO:0000256" key="8">
    <source>
        <dbReference type="SAM" id="Phobius"/>
    </source>
</evidence>
<sequence length="454" mass="48788">MPNDDFELEGRLAETVTRRGANPNLMVGAAALGAAALFLGVAAYTSNAKKPKKPPESAEVFNTAKMEPGISFDKPAPKEENKLTLPPATPVAAPVSQGPVIVPADQAVVDDSAAREAAELEKRRREEEARRLARLRSPMLIVDQKDASAAAAEGGTVRVQAQDEEKDENRRFQQNVAGQEVEVARARKNHRIDALVPQGTFIRASLETAIQSDLPGMVRAITSEDVYSFDGRRVLLPKGTMLTGEYRSAIARGQTRVFIVWTRVLRADGVSLMLGSNGADDLGRAGMAGEVDNHYFERFGSATLMTVVGGIAQMAGSIGQYMGGLNNQGQGYVLDPITGQLTALYNQNAQMLQYGAQIGGQTIARTLTQLAQEALKDSIGIKPTIYIDQGAKVIVFVKRDLDFSGLYQDPVKEALYELQHPNRDKGRRAGVAVGDATSLPAPGGGTYPRMVTKP</sequence>
<dbReference type="RefSeq" id="WP_281932644.1">
    <property type="nucleotide sequence ID" value="NZ_AP027144.1"/>
</dbReference>
<protein>
    <submittedName>
        <fullName evidence="9">Conjugal transfer protein TrbI</fullName>
    </submittedName>
</protein>
<comment type="similarity">
    <text evidence="2">Belongs to the TrbI/VirB10 family.</text>
</comment>
<dbReference type="CDD" id="cd16429">
    <property type="entry name" value="VirB10"/>
    <property type="match status" value="1"/>
</dbReference>
<keyword evidence="3" id="KW-1003">Cell membrane</keyword>
<evidence type="ECO:0000256" key="4">
    <source>
        <dbReference type="ARBA" id="ARBA00022692"/>
    </source>
</evidence>
<dbReference type="Gene3D" id="2.40.128.260">
    <property type="entry name" value="Type IV secretion system, VirB10/TraB/TrbI"/>
    <property type="match status" value="2"/>
</dbReference>
<dbReference type="EMBL" id="AP027144">
    <property type="protein sequence ID" value="BDV36333.1"/>
    <property type="molecule type" value="Genomic_DNA"/>
</dbReference>
<evidence type="ECO:0000256" key="1">
    <source>
        <dbReference type="ARBA" id="ARBA00004162"/>
    </source>
</evidence>